<dbReference type="EMBL" id="CP051680">
    <property type="protein sequence ID" value="QJD87904.1"/>
    <property type="molecule type" value="Genomic_DNA"/>
</dbReference>
<reference evidence="5 6" key="1">
    <citation type="submission" date="2020-04" db="EMBL/GenBank/DDBJ databases">
        <title>Genome sequencing of novel species.</title>
        <authorList>
            <person name="Heo J."/>
            <person name="Kim S.-J."/>
            <person name="Kim J.-S."/>
            <person name="Hong S.-B."/>
            <person name="Kwon S.-W."/>
        </authorList>
    </citation>
    <scope>NUCLEOTIDE SEQUENCE [LARGE SCALE GENOMIC DNA]</scope>
    <source>
        <strain evidence="5 6">MFER-1</strain>
    </source>
</reference>
<evidence type="ECO:0000313" key="5">
    <source>
        <dbReference type="EMBL" id="QJD87904.1"/>
    </source>
</evidence>
<protein>
    <submittedName>
        <fullName evidence="5">Phage tail tape measure protein</fullName>
    </submittedName>
</protein>
<dbReference type="KEGG" id="cheb:HH215_00005"/>
<evidence type="ECO:0000313" key="6">
    <source>
        <dbReference type="Proteomes" id="UP000502248"/>
    </source>
</evidence>
<keyword evidence="3" id="KW-0472">Membrane</keyword>
<dbReference type="PANTHER" id="PTHR37813:SF1">
    <property type="entry name" value="FELS-2 PROPHAGE PROTEIN"/>
    <property type="match status" value="1"/>
</dbReference>
<sequence length="1282" mass="138012">MSLLGSLIVSILGSTTGLDEAIRDAEQSVDRFGKSMGDVGKSMSLLVTAPLVGLGALAIKSSIEFESAFAGVRKTVDATEEELQGFRKGILDMSKEIPAAATEIAAVAEAAGQLGIKNEAILGFTRTMVDLGVATNLSSDEAATALARLANITQMPQENFDRLGSTIVALGNNLATTEADIVAMGLRLAGAGNQVGLTEDQILSFAGALSSVGIEAEAGGSAVSRVMIDMAQAAATGGKAVGGFAAVAGMSASQFQKAFQDDAAGALISFIEGLGHMSDAGENVFGVLDDLGLSEIRVRDALLRASGAGDLFRESLEIGSKAWEENNALSNEAAQRYATTESRLKILKNRFDDVIGTIGDALVPVMMEALDAMEPLLKLVSDAANWFANLDSSMQRTIIIIAGIAAAIGPVLVVIGTVISSFSALLPVLAAIVSPVGLIVAGIAALVAGLVYLYNTNETVRETLNATWEWLSATAGTVFNAIRDVVLAVFGEIQAFWDKWGAEITTFFTEVWAFVSDVFTAVFNTIKEIVMSIFGTIKAFWDKWGADIVAAFKIYLNTLKTFYSTIFEAIWTFIKFIFGEIKSFWDKWGDTILQAFKDVFKILEIVWSSVFDAIFTAIKFIFNAIKAFWDKWGDTITVVFKTVFAVVKDVFIGVWNAIKIVIETVIGVVSGIIKAFLAVLKGDWKGAWDAVKGVAESIWDGIKKLFSTVGSTMMQIGKDIMRGLMEGIKSMAGAVKDSVMDVATGIGDGFKNFFGIHSPSKLMAGYGENISEGVAQGVSYASWKAEQATADMGKKIKKEADKAAKAAIAAAKKQFEDSKTYIEARKQANEISATQELVLWEKLQEKYKVGTKERIAVDKEVNRLRKELDKEAYETSKSYIDAKKQANQLSLTAELTAWERVQSRYLAGSKEREDAEKNVMRVRQEIYNELIAANENYLSRTKEINENVEAEEKRLNEEYAKAVDDRAKSISSFAGLFDEVVMKADKSGQDLLNNLRGQVSYLAEWSSNIEQLAAKGIDKGLLEELRQMGPKAAPELAALNQLTNTELQEYQSLWLTKTSQARSVATKELEGLKQDTSIKISELHKDAAAKLEIVRLEFETKIKAIRGNATNEFSAMKASMPEIGKQAIKGLMNGLENMKGPLVAQAKSIADAVSGTIRKALDIRSPSRVMMGLGEYIAEGLAKGIEMQTGIVEQAAQGMADAAAISVSLPEVGEVNKRLSAPSSANIMDQFTAGESLSNGMDVASTRPIVIQLIADSRILAETVAGPLAALTRSAERGLGMT</sequence>
<proteinExistence type="predicted"/>
<keyword evidence="2" id="KW-0175">Coiled coil</keyword>
<feature type="transmembrane region" description="Helical" evidence="3">
    <location>
        <begin position="398"/>
        <end position="419"/>
    </location>
</feature>
<feature type="domain" description="Phage tail tape measure protein" evidence="4">
    <location>
        <begin position="88"/>
        <end position="281"/>
    </location>
</feature>
<evidence type="ECO:0000259" key="4">
    <source>
        <dbReference type="Pfam" id="PF10145"/>
    </source>
</evidence>
<feature type="transmembrane region" description="Helical" evidence="3">
    <location>
        <begin position="426"/>
        <end position="454"/>
    </location>
</feature>
<evidence type="ECO:0000256" key="2">
    <source>
        <dbReference type="SAM" id="Coils"/>
    </source>
</evidence>
<dbReference type="InterPro" id="IPR010090">
    <property type="entry name" value="Phage_tape_meas"/>
</dbReference>
<keyword evidence="3" id="KW-0812">Transmembrane</keyword>
<dbReference type="Gene3D" id="1.20.120.20">
    <property type="entry name" value="Apolipoprotein"/>
    <property type="match status" value="1"/>
</dbReference>
<name>A0A7Z2ZQ67_9BACL</name>
<dbReference type="PANTHER" id="PTHR37813">
    <property type="entry name" value="FELS-2 PROPHAGE PROTEIN"/>
    <property type="match status" value="1"/>
</dbReference>
<gene>
    <name evidence="5" type="ORF">HH215_00005</name>
</gene>
<dbReference type="Pfam" id="PF10145">
    <property type="entry name" value="PhageMin_Tail"/>
    <property type="match status" value="1"/>
</dbReference>
<keyword evidence="3" id="KW-1133">Transmembrane helix</keyword>
<accession>A0A7Z2ZQ67</accession>
<organism evidence="5 6">
    <name type="scientific">Cohnella herbarum</name>
    <dbReference type="NCBI Taxonomy" id="2728023"/>
    <lineage>
        <taxon>Bacteria</taxon>
        <taxon>Bacillati</taxon>
        <taxon>Bacillota</taxon>
        <taxon>Bacilli</taxon>
        <taxon>Bacillales</taxon>
        <taxon>Paenibacillaceae</taxon>
        <taxon>Cohnella</taxon>
    </lineage>
</organism>
<keyword evidence="1" id="KW-1188">Viral release from host cell</keyword>
<dbReference type="Proteomes" id="UP000502248">
    <property type="component" value="Chromosome"/>
</dbReference>
<feature type="coiled-coil region" evidence="2">
    <location>
        <begin position="934"/>
        <end position="965"/>
    </location>
</feature>
<evidence type="ECO:0000256" key="3">
    <source>
        <dbReference type="SAM" id="Phobius"/>
    </source>
</evidence>
<dbReference type="RefSeq" id="WP_169284146.1">
    <property type="nucleotide sequence ID" value="NZ_CP051680.1"/>
</dbReference>
<evidence type="ECO:0000256" key="1">
    <source>
        <dbReference type="ARBA" id="ARBA00022612"/>
    </source>
</evidence>
<dbReference type="NCBIfam" id="TIGR01760">
    <property type="entry name" value="tape_meas_TP901"/>
    <property type="match status" value="1"/>
</dbReference>
<keyword evidence="6" id="KW-1185">Reference proteome</keyword>